<reference evidence="1 2" key="1">
    <citation type="journal article" date="2023" name="Science">
        <title>Complex scaffold remodeling in plant triterpene biosynthesis.</title>
        <authorList>
            <person name="De La Pena R."/>
            <person name="Hodgson H."/>
            <person name="Liu J.C."/>
            <person name="Stephenson M.J."/>
            <person name="Martin A.C."/>
            <person name="Owen C."/>
            <person name="Harkess A."/>
            <person name="Leebens-Mack J."/>
            <person name="Jimenez L.E."/>
            <person name="Osbourn A."/>
            <person name="Sattely E.S."/>
        </authorList>
    </citation>
    <scope>NUCLEOTIDE SEQUENCE [LARGE SCALE GENOMIC DNA]</scope>
    <source>
        <strain evidence="2">cv. JPN11</strain>
        <tissue evidence="1">Leaf</tissue>
    </source>
</reference>
<organism evidence="1 2">
    <name type="scientific">Melia azedarach</name>
    <name type="common">Chinaberry tree</name>
    <dbReference type="NCBI Taxonomy" id="155640"/>
    <lineage>
        <taxon>Eukaryota</taxon>
        <taxon>Viridiplantae</taxon>
        <taxon>Streptophyta</taxon>
        <taxon>Embryophyta</taxon>
        <taxon>Tracheophyta</taxon>
        <taxon>Spermatophyta</taxon>
        <taxon>Magnoliopsida</taxon>
        <taxon>eudicotyledons</taxon>
        <taxon>Gunneridae</taxon>
        <taxon>Pentapetalae</taxon>
        <taxon>rosids</taxon>
        <taxon>malvids</taxon>
        <taxon>Sapindales</taxon>
        <taxon>Meliaceae</taxon>
        <taxon>Melia</taxon>
    </lineage>
</organism>
<evidence type="ECO:0000313" key="1">
    <source>
        <dbReference type="EMBL" id="KAJ4726313.1"/>
    </source>
</evidence>
<gene>
    <name evidence="1" type="ORF">OWV82_005045</name>
</gene>
<keyword evidence="2" id="KW-1185">Reference proteome</keyword>
<protein>
    <submittedName>
        <fullName evidence="1">Metallothionein 3-like protein</fullName>
    </submittedName>
</protein>
<sequence length="99" mass="10232">MSDTCGNCDCADKSQCVKKGSSYVADFVETESYVSAVVRRRFQQPRMTASASAAAAALAQTDAAALAKTAPEAAAALAQTAPEVAPALARTGRLMVLNY</sequence>
<accession>A0ACC1YT21</accession>
<proteinExistence type="predicted"/>
<evidence type="ECO:0000313" key="2">
    <source>
        <dbReference type="Proteomes" id="UP001164539"/>
    </source>
</evidence>
<name>A0ACC1YT21_MELAZ</name>
<dbReference type="EMBL" id="CM051395">
    <property type="protein sequence ID" value="KAJ4726313.1"/>
    <property type="molecule type" value="Genomic_DNA"/>
</dbReference>
<comment type="caution">
    <text evidence="1">The sequence shown here is derived from an EMBL/GenBank/DDBJ whole genome shotgun (WGS) entry which is preliminary data.</text>
</comment>
<dbReference type="Proteomes" id="UP001164539">
    <property type="component" value="Chromosome 2"/>
</dbReference>